<evidence type="ECO:0000313" key="3">
    <source>
        <dbReference type="Proteomes" id="UP000324222"/>
    </source>
</evidence>
<dbReference type="AlphaFoldDB" id="A0A5B7DJ87"/>
<dbReference type="Proteomes" id="UP000324222">
    <property type="component" value="Unassembled WGS sequence"/>
</dbReference>
<protein>
    <submittedName>
        <fullName evidence="2">Uncharacterized protein</fullName>
    </submittedName>
</protein>
<evidence type="ECO:0000313" key="2">
    <source>
        <dbReference type="EMBL" id="MPC21592.1"/>
    </source>
</evidence>
<accession>A0A5B7DJ87</accession>
<comment type="caution">
    <text evidence="2">The sequence shown here is derived from an EMBL/GenBank/DDBJ whole genome shotgun (WGS) entry which is preliminary data.</text>
</comment>
<sequence length="74" mass="8303">MPRRTLAETDHDLCEVSEKQGEQEGDLLIAQSFHQRTKEPPVPFSSSTPPLVSLSLFRSSSCSSDAQKQRRQIC</sequence>
<evidence type="ECO:0000256" key="1">
    <source>
        <dbReference type="SAM" id="MobiDB-lite"/>
    </source>
</evidence>
<proteinExistence type="predicted"/>
<name>A0A5B7DJ87_PORTR</name>
<feature type="region of interest" description="Disordered" evidence="1">
    <location>
        <begin position="1"/>
        <end position="21"/>
    </location>
</feature>
<gene>
    <name evidence="2" type="ORF">E2C01_014580</name>
</gene>
<organism evidence="2 3">
    <name type="scientific">Portunus trituberculatus</name>
    <name type="common">Swimming crab</name>
    <name type="synonym">Neptunus trituberculatus</name>
    <dbReference type="NCBI Taxonomy" id="210409"/>
    <lineage>
        <taxon>Eukaryota</taxon>
        <taxon>Metazoa</taxon>
        <taxon>Ecdysozoa</taxon>
        <taxon>Arthropoda</taxon>
        <taxon>Crustacea</taxon>
        <taxon>Multicrustacea</taxon>
        <taxon>Malacostraca</taxon>
        <taxon>Eumalacostraca</taxon>
        <taxon>Eucarida</taxon>
        <taxon>Decapoda</taxon>
        <taxon>Pleocyemata</taxon>
        <taxon>Brachyura</taxon>
        <taxon>Eubrachyura</taxon>
        <taxon>Portunoidea</taxon>
        <taxon>Portunidae</taxon>
        <taxon>Portuninae</taxon>
        <taxon>Portunus</taxon>
    </lineage>
</organism>
<reference evidence="2 3" key="1">
    <citation type="submission" date="2019-05" db="EMBL/GenBank/DDBJ databases">
        <title>Another draft genome of Portunus trituberculatus and its Hox gene families provides insights of decapod evolution.</title>
        <authorList>
            <person name="Jeong J.-H."/>
            <person name="Song I."/>
            <person name="Kim S."/>
            <person name="Choi T."/>
            <person name="Kim D."/>
            <person name="Ryu S."/>
            <person name="Kim W."/>
        </authorList>
    </citation>
    <scope>NUCLEOTIDE SEQUENCE [LARGE SCALE GENOMIC DNA]</scope>
    <source>
        <tissue evidence="2">Muscle</tissue>
    </source>
</reference>
<keyword evidence="3" id="KW-1185">Reference proteome</keyword>
<dbReference type="EMBL" id="VSRR010000992">
    <property type="protein sequence ID" value="MPC21592.1"/>
    <property type="molecule type" value="Genomic_DNA"/>
</dbReference>